<gene>
    <name evidence="9" type="ORF">MCOR_21115</name>
</gene>
<dbReference type="InterPro" id="IPR013929">
    <property type="entry name" value="RPAP1_C"/>
</dbReference>
<dbReference type="Proteomes" id="UP000507470">
    <property type="component" value="Unassembled WGS sequence"/>
</dbReference>
<evidence type="ECO:0000256" key="2">
    <source>
        <dbReference type="ARBA" id="ARBA00009953"/>
    </source>
</evidence>
<dbReference type="PANTHER" id="PTHR21483">
    <property type="entry name" value="RNA POLYMERASE II-ASSOCIATED PROTEIN 1"/>
    <property type="match status" value="1"/>
</dbReference>
<feature type="compositionally biased region" description="Polar residues" evidence="5">
    <location>
        <begin position="260"/>
        <end position="272"/>
    </location>
</feature>
<sequence>MFSRPKPGESEDDLLKFQQEFLANQTKAAAAVVKRGDKRKSQDGSQSEDKRDVVKMEGLPSEVPSEHFPVKKSKFRQSQEQKSKLSRNATFDPEEEMDKHDTHMAAVLTKIIERDTRNVGVSLPNPCAEGFPKVQHLEQQNLSNQPTAKTGKKKKSLFAQQFNASGAKDFGSMVEQETSKIKEGEEPEQMEISEGAGPCAIEGTGLSATFGRDEAIKIHQENVQKLHSMPESEIFEEQQKLLQVLDPKLVAFLRKKKTAGTEQNKDSLMTETKSSSGSKNRSNKLQAKLEQRDLPVKPKKEWPHMEKLEYDKLEWLKDLPPPSTDSKETGQHARFDFHGNLMSADTDVPVNIGLHHHGDEPERPGYTLEELFHLARSTNNQQRTLALQTLSNIISKVRSEELEALVQSPVLPALIDAGVMFLLRWALDDTVEMVVSAAVSALCNLLVCDADEASLDRVFSWNQGHCVPTHQPKSSEDETTEKVKNEEETPEDLDADLLKRDIILCLVTRMNFLPRLRYILTKTKPQAPVVINILSILCRLAHHSPKIAYDVFQCPGLLDVILQEFLPTSWSLDDTGQPISNVYGIPVTMAMRLMRCLAQAGQNMASILLSDNQLQARLLRYMVEVNPVSLQLPKLEAYNLQTESYRTWKVCLLYGLSTETYIDMFPVIIEKLKIIEENISNESLTDYQITNYIELIGALEAVVHVAGSNKSQQAKFNRRQEGQSMEVESSEIAAMPTINWGHIADLLRPMSTSLTKILNYIKDNYQFKKLDLQCASVCLNFITSYYSRLSNQSGPNTIDYLQQIEGYCDEVLLPCLQSIGFRVIFERLGQFSNILNPSAEKRRECIQSLPSLGCSSQKEDKILPVLHKGSPCGFVTALLNQIHTLCHIHKGLQDKILPLVLKDADIASYMKKVTGSKQSHLHSNYFTKFENLLQYYYLKLAVMWDKDILIDATILQCLTLKLLTRLHHGDEFIAHDLFSTVLFRPTLWSNESETEALASLESLRLSDITHLRSATQQEFTFTCTQLTSAARSQLSSIRATYIKAFSYFEKEAFVSRHLFHMNPLEVQKLLTSSTEEFLLPADWMYMPLIYLYNHFSSVGTEVQNALSVGETETISNVLKWIFLLERDQPEVMSTISITLKISRLMCTFLTGNDLFLDKTVHCYLAAFLREYTKPVNLNIMNFEESIPGLLSFYDFYITVLHQFEAVSFGDSLFCCYVLIPLQQQHGLELRRSIWTEHRGILRTLYLPVTEMLIPIERYLNPEETNIEMIRLYYECLLSLTVRPRWAPVLYLVAVHHVNRFIYMQDNKHTKLKHAMLKEALRGEFKDLCHHLLYYKQPDISMDFGMEFYQTLPDIRQQLLDTL</sequence>
<dbReference type="InterPro" id="IPR039913">
    <property type="entry name" value="RPAP1/Rba50"/>
</dbReference>
<dbReference type="InterPro" id="IPR013930">
    <property type="entry name" value="RPAP1_N"/>
</dbReference>
<evidence type="ECO:0000256" key="3">
    <source>
        <dbReference type="ARBA" id="ARBA00023163"/>
    </source>
</evidence>
<evidence type="ECO:0000259" key="7">
    <source>
        <dbReference type="Pfam" id="PF08621"/>
    </source>
</evidence>
<keyword evidence="3" id="KW-0804">Transcription</keyword>
<evidence type="ECO:0000256" key="4">
    <source>
        <dbReference type="ARBA" id="ARBA00023242"/>
    </source>
</evidence>
<reference evidence="9 10" key="1">
    <citation type="submission" date="2020-06" db="EMBL/GenBank/DDBJ databases">
        <authorList>
            <person name="Li R."/>
            <person name="Bekaert M."/>
        </authorList>
    </citation>
    <scope>NUCLEOTIDE SEQUENCE [LARGE SCALE GENOMIC DNA]</scope>
    <source>
        <strain evidence="10">wild</strain>
    </source>
</reference>
<comment type="similarity">
    <text evidence="2">Belongs to the RPAP1 family.</text>
</comment>
<dbReference type="PANTHER" id="PTHR21483:SF18">
    <property type="entry name" value="RNA POLYMERASE II-ASSOCIATED PROTEIN 1"/>
    <property type="match status" value="1"/>
</dbReference>
<dbReference type="SUPFAM" id="SSF48371">
    <property type="entry name" value="ARM repeat"/>
    <property type="match status" value="1"/>
</dbReference>
<comment type="subcellular location">
    <subcellularLocation>
        <location evidence="1">Nucleus</location>
    </subcellularLocation>
</comment>
<keyword evidence="4" id="KW-0539">Nucleus</keyword>
<feature type="domain" description="RPAP1 N-terminal" evidence="7">
    <location>
        <begin position="217"/>
        <end position="257"/>
    </location>
</feature>
<feature type="compositionally biased region" description="Basic and acidic residues" evidence="5">
    <location>
        <begin position="39"/>
        <end position="55"/>
    </location>
</feature>
<protein>
    <submittedName>
        <fullName evidence="9">RPAP1</fullName>
    </submittedName>
</protein>
<proteinExistence type="inferred from homology"/>
<dbReference type="GO" id="GO:0006366">
    <property type="term" value="P:transcription by RNA polymerase II"/>
    <property type="evidence" value="ECO:0007669"/>
    <property type="project" value="InterPro"/>
</dbReference>
<dbReference type="Gene3D" id="1.25.10.10">
    <property type="entry name" value="Leucine-rich Repeat Variant"/>
    <property type="match status" value="1"/>
</dbReference>
<keyword evidence="10" id="KW-1185">Reference proteome</keyword>
<name>A0A6J8BRX2_MYTCO</name>
<dbReference type="EMBL" id="CACVKT020003742">
    <property type="protein sequence ID" value="CAC5385584.1"/>
    <property type="molecule type" value="Genomic_DNA"/>
</dbReference>
<feature type="compositionally biased region" description="Basic and acidic residues" evidence="5">
    <location>
        <begin position="473"/>
        <end position="487"/>
    </location>
</feature>
<dbReference type="InterPro" id="IPR011989">
    <property type="entry name" value="ARM-like"/>
</dbReference>
<dbReference type="InterPro" id="IPR016024">
    <property type="entry name" value="ARM-type_fold"/>
</dbReference>
<evidence type="ECO:0000313" key="9">
    <source>
        <dbReference type="EMBL" id="CAC5385584.1"/>
    </source>
</evidence>
<dbReference type="Pfam" id="PF25766">
    <property type="entry name" value="TPR_RPAP1"/>
    <property type="match status" value="1"/>
</dbReference>
<evidence type="ECO:0000259" key="8">
    <source>
        <dbReference type="Pfam" id="PF25766"/>
    </source>
</evidence>
<evidence type="ECO:0000259" key="6">
    <source>
        <dbReference type="Pfam" id="PF08620"/>
    </source>
</evidence>
<evidence type="ECO:0000256" key="1">
    <source>
        <dbReference type="ARBA" id="ARBA00004123"/>
    </source>
</evidence>
<feature type="region of interest" description="Disordered" evidence="5">
    <location>
        <begin position="171"/>
        <end position="193"/>
    </location>
</feature>
<evidence type="ECO:0000313" key="10">
    <source>
        <dbReference type="Proteomes" id="UP000507470"/>
    </source>
</evidence>
<feature type="domain" description="RPAP1/MINIYO-like TPR repeats" evidence="8">
    <location>
        <begin position="1084"/>
        <end position="1308"/>
    </location>
</feature>
<dbReference type="OrthoDB" id="348201at2759"/>
<dbReference type="Pfam" id="PF08621">
    <property type="entry name" value="RPAP1_N"/>
    <property type="match status" value="1"/>
</dbReference>
<feature type="domain" description="RPAP1 C-terminal" evidence="6">
    <location>
        <begin position="333"/>
        <end position="397"/>
    </location>
</feature>
<feature type="compositionally biased region" description="Low complexity" evidence="5">
    <location>
        <begin position="273"/>
        <end position="284"/>
    </location>
</feature>
<accession>A0A6J8BRX2</accession>
<dbReference type="InterPro" id="IPR057989">
    <property type="entry name" value="TPR_RPAP1/MINIYO-like"/>
</dbReference>
<feature type="region of interest" description="Disordered" evidence="5">
    <location>
        <begin position="468"/>
        <end position="490"/>
    </location>
</feature>
<evidence type="ECO:0000256" key="5">
    <source>
        <dbReference type="SAM" id="MobiDB-lite"/>
    </source>
</evidence>
<dbReference type="Pfam" id="PF08620">
    <property type="entry name" value="RPAP1_C"/>
    <property type="match status" value="1"/>
</dbReference>
<organism evidence="9 10">
    <name type="scientific">Mytilus coruscus</name>
    <name type="common">Sea mussel</name>
    <dbReference type="NCBI Taxonomy" id="42192"/>
    <lineage>
        <taxon>Eukaryota</taxon>
        <taxon>Metazoa</taxon>
        <taxon>Spiralia</taxon>
        <taxon>Lophotrochozoa</taxon>
        <taxon>Mollusca</taxon>
        <taxon>Bivalvia</taxon>
        <taxon>Autobranchia</taxon>
        <taxon>Pteriomorphia</taxon>
        <taxon>Mytilida</taxon>
        <taxon>Mytiloidea</taxon>
        <taxon>Mytilidae</taxon>
        <taxon>Mytilinae</taxon>
        <taxon>Mytilus</taxon>
    </lineage>
</organism>
<feature type="region of interest" description="Disordered" evidence="5">
    <location>
        <begin position="31"/>
        <end position="100"/>
    </location>
</feature>
<feature type="region of interest" description="Disordered" evidence="5">
    <location>
        <begin position="259"/>
        <end position="290"/>
    </location>
</feature>